<accession>A0A1J9RS63</accession>
<proteinExistence type="predicted"/>
<feature type="region of interest" description="Disordered" evidence="1">
    <location>
        <begin position="27"/>
        <end position="78"/>
    </location>
</feature>
<comment type="caution">
    <text evidence="2">The sequence shown here is derived from an EMBL/GenBank/DDBJ whole genome shotgun (WGS) entry which is preliminary data.</text>
</comment>
<keyword evidence="2" id="KW-0808">Transferase</keyword>
<dbReference type="OrthoDB" id="3937377at2759"/>
<gene>
    <name evidence="2" type="ORF">BKCO1_5000013</name>
</gene>
<dbReference type="Proteomes" id="UP000183809">
    <property type="component" value="Unassembled WGS sequence"/>
</dbReference>
<dbReference type="AlphaFoldDB" id="A0A1J9RS63"/>
<sequence length="206" mass="23562">MTVDQFTAAYFARQESLRCELLRSMARRASNSRERNTSEVSGSEMAPSRLVDHAGKEAEPPTSNSFGEELKESVHQPVQPPITLETEAPWEYPDRAWRKHPMVMKYSEEAWVFIPTESYPAHADAAFSLVTWLRQPGKLYRPSTKSLHSGVVRVERLGWIVTFGNLPGALDRMVLLLEWKAGQTLMFKGTKYTITMHTHIPLEWML</sequence>
<dbReference type="EMBL" id="MNUE01000050">
    <property type="protein sequence ID" value="OJD31279.1"/>
    <property type="molecule type" value="Genomic_DNA"/>
</dbReference>
<dbReference type="GeneID" id="31016864"/>
<feature type="compositionally biased region" description="Basic and acidic residues" evidence="1">
    <location>
        <begin position="50"/>
        <end position="59"/>
    </location>
</feature>
<keyword evidence="3" id="KW-1185">Reference proteome</keyword>
<evidence type="ECO:0000256" key="1">
    <source>
        <dbReference type="SAM" id="MobiDB-lite"/>
    </source>
</evidence>
<dbReference type="STRING" id="236234.A0A1J9RS63"/>
<dbReference type="GO" id="GO:0016740">
    <property type="term" value="F:transferase activity"/>
    <property type="evidence" value="ECO:0007669"/>
    <property type="project" value="UniProtKB-KW"/>
</dbReference>
<evidence type="ECO:0000313" key="3">
    <source>
        <dbReference type="Proteomes" id="UP000183809"/>
    </source>
</evidence>
<organism evidence="2 3">
    <name type="scientific">Diplodia corticola</name>
    <dbReference type="NCBI Taxonomy" id="236234"/>
    <lineage>
        <taxon>Eukaryota</taxon>
        <taxon>Fungi</taxon>
        <taxon>Dikarya</taxon>
        <taxon>Ascomycota</taxon>
        <taxon>Pezizomycotina</taxon>
        <taxon>Dothideomycetes</taxon>
        <taxon>Dothideomycetes incertae sedis</taxon>
        <taxon>Botryosphaeriales</taxon>
        <taxon>Botryosphaeriaceae</taxon>
        <taxon>Diplodia</taxon>
    </lineage>
</organism>
<reference evidence="2 3" key="1">
    <citation type="submission" date="2016-10" db="EMBL/GenBank/DDBJ databases">
        <title>Proteomics and genomics reveal pathogen-plant mechanisms compatible with a hemibiotrophic lifestyle of Diplodia corticola.</title>
        <authorList>
            <person name="Fernandes I."/>
            <person name="De Jonge R."/>
            <person name="Van De Peer Y."/>
            <person name="Devreese B."/>
            <person name="Alves A."/>
            <person name="Esteves A.C."/>
        </authorList>
    </citation>
    <scope>NUCLEOTIDE SEQUENCE [LARGE SCALE GENOMIC DNA]</scope>
    <source>
        <strain evidence="2 3">CBS 112549</strain>
    </source>
</reference>
<evidence type="ECO:0000313" key="2">
    <source>
        <dbReference type="EMBL" id="OJD31279.1"/>
    </source>
</evidence>
<protein>
    <submittedName>
        <fullName evidence="2">Glutathione s-transferase protein</fullName>
    </submittedName>
</protein>
<name>A0A1J9RS63_9PEZI</name>
<dbReference type="RefSeq" id="XP_020127539.1">
    <property type="nucleotide sequence ID" value="XM_020276603.1"/>
</dbReference>